<gene>
    <name evidence="1" type="ORF">PGB34_08030</name>
</gene>
<proteinExistence type="predicted"/>
<evidence type="ECO:0008006" key="3">
    <source>
        <dbReference type="Google" id="ProtNLM"/>
    </source>
</evidence>
<comment type="caution">
    <text evidence="1">The sequence shown here is derived from an EMBL/GenBank/DDBJ whole genome shotgun (WGS) entry which is preliminary data.</text>
</comment>
<protein>
    <recommendedName>
        <fullName evidence="3">Acetyltransferase</fullName>
    </recommendedName>
</protein>
<dbReference type="Gene3D" id="3.40.630.30">
    <property type="match status" value="1"/>
</dbReference>
<sequence>MNESVLGVDADNVHEAARLYEQCGFRVTQRNSVLRKAVAGLP</sequence>
<dbReference type="RefSeq" id="WP_271427535.1">
    <property type="nucleotide sequence ID" value="NZ_JAQIPB010000002.1"/>
</dbReference>
<dbReference type="AlphaFoldDB" id="A0AAE3N6Z5"/>
<reference evidence="1" key="1">
    <citation type="submission" date="2023-01" db="EMBL/GenBank/DDBJ databases">
        <title>Xenophilus mangrovi sp. nov., isolated from soil of Mangrove nature reserve.</title>
        <authorList>
            <person name="Xu S."/>
            <person name="Liu Z."/>
            <person name="Xu Y."/>
        </authorList>
    </citation>
    <scope>NUCLEOTIDE SEQUENCE</scope>
    <source>
        <strain evidence="1">YW8</strain>
    </source>
</reference>
<dbReference type="Proteomes" id="UP001212602">
    <property type="component" value="Unassembled WGS sequence"/>
</dbReference>
<evidence type="ECO:0000313" key="1">
    <source>
        <dbReference type="EMBL" id="MDA7416311.1"/>
    </source>
</evidence>
<organism evidence="1 2">
    <name type="scientific">Xenophilus arseniciresistens</name>
    <dbReference type="NCBI Taxonomy" id="1283306"/>
    <lineage>
        <taxon>Bacteria</taxon>
        <taxon>Pseudomonadati</taxon>
        <taxon>Pseudomonadota</taxon>
        <taxon>Betaproteobacteria</taxon>
        <taxon>Burkholderiales</taxon>
        <taxon>Comamonadaceae</taxon>
        <taxon>Xenophilus</taxon>
    </lineage>
</organism>
<evidence type="ECO:0000313" key="2">
    <source>
        <dbReference type="Proteomes" id="UP001212602"/>
    </source>
</evidence>
<name>A0AAE3N6Z5_9BURK</name>
<keyword evidence="2" id="KW-1185">Reference proteome</keyword>
<accession>A0AAE3N6Z5</accession>
<dbReference type="EMBL" id="JAQIPB010000002">
    <property type="protein sequence ID" value="MDA7416311.1"/>
    <property type="molecule type" value="Genomic_DNA"/>
</dbReference>